<comment type="similarity">
    <text evidence="1">Belongs to the glycosyltransferase 2 family.</text>
</comment>
<evidence type="ECO:0000313" key="6">
    <source>
        <dbReference type="Proteomes" id="UP001199816"/>
    </source>
</evidence>
<evidence type="ECO:0000256" key="1">
    <source>
        <dbReference type="ARBA" id="ARBA00006739"/>
    </source>
</evidence>
<dbReference type="EMBL" id="JAJNEC010000006">
    <property type="protein sequence ID" value="MCD2425189.1"/>
    <property type="molecule type" value="Genomic_DNA"/>
</dbReference>
<feature type="domain" description="Glycosyltransferase 2-like" evidence="4">
    <location>
        <begin position="6"/>
        <end position="111"/>
    </location>
</feature>
<reference evidence="5 6" key="1">
    <citation type="submission" date="2021-11" db="EMBL/GenBank/DDBJ databases">
        <title>Genomic of Niabella pedocola.</title>
        <authorList>
            <person name="Wu T."/>
        </authorList>
    </citation>
    <scope>NUCLEOTIDE SEQUENCE [LARGE SCALE GENOMIC DNA]</scope>
    <source>
        <strain evidence="5 6">JCM 31011</strain>
    </source>
</reference>
<keyword evidence="3" id="KW-0808">Transferase</keyword>
<evidence type="ECO:0000256" key="2">
    <source>
        <dbReference type="ARBA" id="ARBA00022676"/>
    </source>
</evidence>
<proteinExistence type="inferred from homology"/>
<dbReference type="Gene3D" id="3.90.550.10">
    <property type="entry name" value="Spore Coat Polysaccharide Biosynthesis Protein SpsA, Chain A"/>
    <property type="match status" value="1"/>
</dbReference>
<comment type="caution">
    <text evidence="5">The sequence shown here is derived from an EMBL/GenBank/DDBJ whole genome shotgun (WGS) entry which is preliminary data.</text>
</comment>
<dbReference type="PANTHER" id="PTHR43630:SF1">
    <property type="entry name" value="POLY-BETA-1,6-N-ACETYL-D-GLUCOSAMINE SYNTHASE"/>
    <property type="match status" value="1"/>
</dbReference>
<dbReference type="CDD" id="cd00761">
    <property type="entry name" value="Glyco_tranf_GTA_type"/>
    <property type="match status" value="1"/>
</dbReference>
<keyword evidence="2" id="KW-0328">Glycosyltransferase</keyword>
<evidence type="ECO:0000256" key="3">
    <source>
        <dbReference type="ARBA" id="ARBA00022679"/>
    </source>
</evidence>
<dbReference type="InterPro" id="IPR029044">
    <property type="entry name" value="Nucleotide-diphossugar_trans"/>
</dbReference>
<name>A0ABS8PVU8_9BACT</name>
<sequence>MFPKVSIQIPTYNQELTICRAIESCICQDYQNLEIIVCDDASTDGTFSAAKTYESGVVKVFRNEANLGRVGNYKRLFNELVNGEWVVNLDGDDYYKNPKFITNAIDAILRYQRKGHEIVFYQSAIEVVTPEETFKSIPKIPDDICLINGTDYFINFFSLNARSHLTTIYNHFNASRVKFYEWDTLFSDLNSIAKLSLLGEVILDKRICGVWNIHSANESKKLEKYVEREIKSRTHVAEFAQPYIGTREAEKWKKKAIDEIYHNLLYKNLKSDILTRGDWLRLFRYFKNEPYYYKTALKYLILFLIPKRRHIEKVV</sequence>
<dbReference type="RefSeq" id="WP_231007624.1">
    <property type="nucleotide sequence ID" value="NZ_JAJNEC010000006.1"/>
</dbReference>
<dbReference type="Proteomes" id="UP001199816">
    <property type="component" value="Unassembled WGS sequence"/>
</dbReference>
<dbReference type="Pfam" id="PF00535">
    <property type="entry name" value="Glycos_transf_2"/>
    <property type="match status" value="1"/>
</dbReference>
<evidence type="ECO:0000313" key="5">
    <source>
        <dbReference type="EMBL" id="MCD2425189.1"/>
    </source>
</evidence>
<dbReference type="PANTHER" id="PTHR43630">
    <property type="entry name" value="POLY-BETA-1,6-N-ACETYL-D-GLUCOSAMINE SYNTHASE"/>
    <property type="match status" value="1"/>
</dbReference>
<organism evidence="5 6">
    <name type="scientific">Niabella pedocola</name>
    <dbReference type="NCBI Taxonomy" id="1752077"/>
    <lineage>
        <taxon>Bacteria</taxon>
        <taxon>Pseudomonadati</taxon>
        <taxon>Bacteroidota</taxon>
        <taxon>Chitinophagia</taxon>
        <taxon>Chitinophagales</taxon>
        <taxon>Chitinophagaceae</taxon>
        <taxon>Niabella</taxon>
    </lineage>
</organism>
<evidence type="ECO:0000259" key="4">
    <source>
        <dbReference type="Pfam" id="PF00535"/>
    </source>
</evidence>
<accession>A0ABS8PVU8</accession>
<keyword evidence="6" id="KW-1185">Reference proteome</keyword>
<dbReference type="InterPro" id="IPR001173">
    <property type="entry name" value="Glyco_trans_2-like"/>
</dbReference>
<gene>
    <name evidence="5" type="ORF">LQ567_20555</name>
</gene>
<protein>
    <submittedName>
        <fullName evidence="5">Glycosyltransferase family 2 protein</fullName>
    </submittedName>
</protein>
<dbReference type="SUPFAM" id="SSF53448">
    <property type="entry name" value="Nucleotide-diphospho-sugar transferases"/>
    <property type="match status" value="1"/>
</dbReference>